<evidence type="ECO:0000256" key="4">
    <source>
        <dbReference type="ARBA" id="ARBA00022679"/>
    </source>
</evidence>
<comment type="cofactor">
    <cofactor evidence="1">
        <name>Zn(2+)</name>
        <dbReference type="ChEBI" id="CHEBI:29105"/>
    </cofactor>
</comment>
<dbReference type="InterPro" id="IPR008930">
    <property type="entry name" value="Terpenoid_cyclase/PrenylTrfase"/>
</dbReference>
<evidence type="ECO:0000256" key="7">
    <source>
        <dbReference type="ARBA" id="ARBA00022833"/>
    </source>
</evidence>
<dbReference type="EMBL" id="BLLF01000105">
    <property type="protein sequence ID" value="GFH07599.1"/>
    <property type="molecule type" value="Genomic_DNA"/>
</dbReference>
<reference evidence="9 10" key="1">
    <citation type="submission" date="2020-02" db="EMBL/GenBank/DDBJ databases">
        <title>Draft genome sequence of Haematococcus lacustris strain NIES-144.</title>
        <authorList>
            <person name="Morimoto D."/>
            <person name="Nakagawa S."/>
            <person name="Yoshida T."/>
            <person name="Sawayama S."/>
        </authorList>
    </citation>
    <scope>NUCLEOTIDE SEQUENCE [LARGE SCALE GENOMIC DNA]</scope>
    <source>
        <strain evidence="9 10">NIES-144</strain>
    </source>
</reference>
<proteinExistence type="inferred from homology"/>
<keyword evidence="5" id="KW-0479">Metal-binding</keyword>
<dbReference type="InterPro" id="IPR045089">
    <property type="entry name" value="PGGT1B-like"/>
</dbReference>
<keyword evidence="4 9" id="KW-0808">Transferase</keyword>
<accession>A0A699YNB0</accession>
<comment type="similarity">
    <text evidence="2">Belongs to the protein prenyltransferase subunit beta family.</text>
</comment>
<protein>
    <submittedName>
        <fullName evidence="9">Protein farnesyltransferase subunit beta</fullName>
    </submittedName>
</protein>
<name>A0A699YNB0_HAELA</name>
<feature type="non-terminal residue" evidence="9">
    <location>
        <position position="292"/>
    </location>
</feature>
<evidence type="ECO:0000313" key="9">
    <source>
        <dbReference type="EMBL" id="GFH07599.1"/>
    </source>
</evidence>
<evidence type="ECO:0000256" key="2">
    <source>
        <dbReference type="ARBA" id="ARBA00010497"/>
    </source>
</evidence>
<sequence>MLDDDLPSVTTKHQTALERKLLGSYQELDAMELDDVTEALRLLRPAHTSYLQQGLGKLPAAFSSLDASRPWLVYWIIHSLALLGADLPPAGPTSVEVVAFLQQCQASSGGFGGGPMQLPHLAPTYAAVAALVSLGGEAALGAVDRHGMEAFLNSMAVPREEGGGFRVHEGGEADLRACYLAMATAHMLGLDKEGLAQRAAMTYEGGLGGEPGNEAHGGYTFCGLAALALVGQERALDLPALLWWAAQHQSAVEGGFTGRTNKLTDGCYSFWQGGLFPVLQRLPVEALRLSRQ</sequence>
<dbReference type="GO" id="GO:0005965">
    <property type="term" value="C:protein farnesyltransferase complex"/>
    <property type="evidence" value="ECO:0007669"/>
    <property type="project" value="TreeGrafter"/>
</dbReference>
<dbReference type="GO" id="GO:0046872">
    <property type="term" value="F:metal ion binding"/>
    <property type="evidence" value="ECO:0007669"/>
    <property type="project" value="UniProtKB-KW"/>
</dbReference>
<dbReference type="Proteomes" id="UP000485058">
    <property type="component" value="Unassembled WGS sequence"/>
</dbReference>
<gene>
    <name evidence="9" type="ORF">HaLaN_02425</name>
</gene>
<keyword evidence="3" id="KW-0637">Prenyltransferase</keyword>
<evidence type="ECO:0000313" key="10">
    <source>
        <dbReference type="Proteomes" id="UP000485058"/>
    </source>
</evidence>
<keyword evidence="6" id="KW-0677">Repeat</keyword>
<comment type="caution">
    <text evidence="9">The sequence shown here is derived from an EMBL/GenBank/DDBJ whole genome shotgun (WGS) entry which is preliminary data.</text>
</comment>
<dbReference type="Pfam" id="PF00432">
    <property type="entry name" value="Prenyltrans"/>
    <property type="match status" value="1"/>
</dbReference>
<keyword evidence="10" id="KW-1185">Reference proteome</keyword>
<evidence type="ECO:0000259" key="8">
    <source>
        <dbReference type="Pfam" id="PF00432"/>
    </source>
</evidence>
<dbReference type="PANTHER" id="PTHR11774:SF6">
    <property type="entry name" value="PROTEIN FARNESYLTRANSFERASE SUBUNIT BETA"/>
    <property type="match status" value="1"/>
</dbReference>
<feature type="domain" description="Prenyltransferase alpha-alpha toroid" evidence="8">
    <location>
        <begin position="42"/>
        <end position="281"/>
    </location>
</feature>
<feature type="non-terminal residue" evidence="9">
    <location>
        <position position="1"/>
    </location>
</feature>
<organism evidence="9 10">
    <name type="scientific">Haematococcus lacustris</name>
    <name type="common">Green alga</name>
    <name type="synonym">Haematococcus pluvialis</name>
    <dbReference type="NCBI Taxonomy" id="44745"/>
    <lineage>
        <taxon>Eukaryota</taxon>
        <taxon>Viridiplantae</taxon>
        <taxon>Chlorophyta</taxon>
        <taxon>core chlorophytes</taxon>
        <taxon>Chlorophyceae</taxon>
        <taxon>CS clade</taxon>
        <taxon>Chlamydomonadales</taxon>
        <taxon>Haematococcaceae</taxon>
        <taxon>Haematococcus</taxon>
    </lineage>
</organism>
<evidence type="ECO:0000256" key="1">
    <source>
        <dbReference type="ARBA" id="ARBA00001947"/>
    </source>
</evidence>
<evidence type="ECO:0000256" key="5">
    <source>
        <dbReference type="ARBA" id="ARBA00022723"/>
    </source>
</evidence>
<dbReference type="InterPro" id="IPR001330">
    <property type="entry name" value="Prenyltrans"/>
</dbReference>
<dbReference type="Gene3D" id="1.50.10.20">
    <property type="match status" value="1"/>
</dbReference>
<keyword evidence="7" id="KW-0862">Zinc</keyword>
<evidence type="ECO:0000256" key="3">
    <source>
        <dbReference type="ARBA" id="ARBA00022602"/>
    </source>
</evidence>
<dbReference type="GO" id="GO:0004660">
    <property type="term" value="F:protein farnesyltransferase activity"/>
    <property type="evidence" value="ECO:0007669"/>
    <property type="project" value="TreeGrafter"/>
</dbReference>
<dbReference type="SUPFAM" id="SSF48239">
    <property type="entry name" value="Terpenoid cyclases/Protein prenyltransferases"/>
    <property type="match status" value="1"/>
</dbReference>
<dbReference type="PANTHER" id="PTHR11774">
    <property type="entry name" value="GERANYLGERANYL TRANSFERASE TYPE BETA SUBUNIT"/>
    <property type="match status" value="1"/>
</dbReference>
<dbReference type="AlphaFoldDB" id="A0A699YNB0"/>
<evidence type="ECO:0000256" key="6">
    <source>
        <dbReference type="ARBA" id="ARBA00022737"/>
    </source>
</evidence>